<dbReference type="PANTHER" id="PTHR32305:SF15">
    <property type="entry name" value="PROTEIN RHSA-RELATED"/>
    <property type="match status" value="1"/>
</dbReference>
<dbReference type="Pfam" id="PF20148">
    <property type="entry name" value="DUF6531"/>
    <property type="match status" value="1"/>
</dbReference>
<dbReference type="InterPro" id="IPR031325">
    <property type="entry name" value="RHS_repeat"/>
</dbReference>
<gene>
    <name evidence="2" type="ORF">IM816_09330</name>
</gene>
<evidence type="ECO:0000259" key="1">
    <source>
        <dbReference type="Pfam" id="PF20148"/>
    </source>
</evidence>
<reference evidence="2" key="1">
    <citation type="submission" date="2020-10" db="EMBL/GenBank/DDBJ databases">
        <title>Whole-genome sequence of Luteibacter sp. EIF3.</title>
        <authorList>
            <person name="Friedrich I."/>
            <person name="Hertel R."/>
            <person name="Daniel R."/>
        </authorList>
    </citation>
    <scope>NUCLEOTIDE SEQUENCE</scope>
    <source>
        <strain evidence="2">EIF3</strain>
    </source>
</reference>
<keyword evidence="3" id="KW-1185">Reference proteome</keyword>
<protein>
    <submittedName>
        <fullName evidence="2">RHS repeat protein</fullName>
    </submittedName>
</protein>
<evidence type="ECO:0000313" key="2">
    <source>
        <dbReference type="EMBL" id="URL56876.1"/>
    </source>
</evidence>
<dbReference type="InterPro" id="IPR006530">
    <property type="entry name" value="YD"/>
</dbReference>
<dbReference type="Pfam" id="PF05593">
    <property type="entry name" value="RHS_repeat"/>
    <property type="match status" value="3"/>
</dbReference>
<accession>A0ABY4SVZ6</accession>
<feature type="domain" description="DUF6531" evidence="1">
    <location>
        <begin position="105"/>
        <end position="161"/>
    </location>
</feature>
<dbReference type="Gene3D" id="2.180.10.10">
    <property type="entry name" value="RHS repeat-associated core"/>
    <property type="match status" value="2"/>
</dbReference>
<dbReference type="PANTHER" id="PTHR32305">
    <property type="match status" value="1"/>
</dbReference>
<sequence length="709" mass="76172">MSALRFALSCLIGLWLLHFALPVRAEVMVARWNCVVVGDEYSNAGYTDCQPVYVNDGQGGHLGGGPGWLGGGGGGGGSGVISLNPGDKTIGTRDPAVKNDCNRVGDPVIPSTGNRIEPETDFAAAGEMGLSLTRTYDLYWNGIGIFGRRWISNFDYKLLYTTSDPSSSCYPQPLSTPCDPANKPIWAQRPDGRLIKFNYSTSPTPGWYEDKPSPVAKIIKTGSTYTLYSEDQTVEVYDTTGFPLTIMNQQNVGLTFTFDNYHYLTRVTQSSGRHVDFTWNQGRLTQITDPAGNVYQYSFVSVLTPITQFGSVQPPGTSGWNVYATMLSSVVAPATAGGSPATTVTYQYESTTYVTALTGRTINGSRYATFQYDGNGRSSDTQIANGAGHYHFDYAVDGNGAVTGATVINPLGKSEVYAFDAAGNQTSLTGLASAHCPAAAKAASFDSHGYPQGSTDFNGNTTLYTYAANGQLQQQVEGYGKAEARTTDYAWDGLNRATRVTIEGDHETTYAYDGNNRLQTVTVKNLSAKIAASAGATRVTTYAYTTWPNGLVASVTVDGPLPGASDAITRTYSQQGDLLSVKDSAGHTTSYDGFNGLGLPGSVTGPNGEKQSFTYDARGRVMVLRTYRNGGTQDTRYDYDGFGRLARVTQPDGQIHAFQYDVAGRLTAEFWPDGNGTFAETAYQYNAMSKPTVITKMRVYAQPAQGTVQ</sequence>
<dbReference type="NCBIfam" id="TIGR01643">
    <property type="entry name" value="YD_repeat_2x"/>
    <property type="match status" value="2"/>
</dbReference>
<dbReference type="Gene3D" id="3.90.930.1">
    <property type="match status" value="1"/>
</dbReference>
<dbReference type="InterPro" id="IPR050708">
    <property type="entry name" value="T6SS_VgrG/RHS"/>
</dbReference>
<organism evidence="2 3">
    <name type="scientific">Luteibacter flocculans</name>
    <dbReference type="NCBI Taxonomy" id="2780091"/>
    <lineage>
        <taxon>Bacteria</taxon>
        <taxon>Pseudomonadati</taxon>
        <taxon>Pseudomonadota</taxon>
        <taxon>Gammaproteobacteria</taxon>
        <taxon>Lysobacterales</taxon>
        <taxon>Rhodanobacteraceae</taxon>
        <taxon>Luteibacter</taxon>
    </lineage>
</organism>
<dbReference type="InterPro" id="IPR045351">
    <property type="entry name" value="DUF6531"/>
</dbReference>
<dbReference type="Proteomes" id="UP001056681">
    <property type="component" value="Chromosome"/>
</dbReference>
<name>A0ABY4SVZ6_9GAMM</name>
<dbReference type="RefSeq" id="WP_250337845.1">
    <property type="nucleotide sequence ID" value="NZ_CP063231.1"/>
</dbReference>
<dbReference type="EMBL" id="CP063231">
    <property type="protein sequence ID" value="URL56876.1"/>
    <property type="molecule type" value="Genomic_DNA"/>
</dbReference>
<evidence type="ECO:0000313" key="3">
    <source>
        <dbReference type="Proteomes" id="UP001056681"/>
    </source>
</evidence>
<proteinExistence type="predicted"/>